<accession>X1NVN1</accession>
<dbReference type="InterPro" id="IPR029044">
    <property type="entry name" value="Nucleotide-diphossugar_trans"/>
</dbReference>
<comment type="caution">
    <text evidence="1">The sequence shown here is derived from an EMBL/GenBank/DDBJ whole genome shotgun (WGS) entry which is preliminary data.</text>
</comment>
<sequence length="105" mass="12669">TCDYFVVDENENIIERKNAEEEPIACGILFRKDKLIEIGLYDEEFRLREDEDLRLRHLQKYNIYRIPLPLYRYRKHSDSITSDKAKMELYKTKLNSKHNLGSKKC</sequence>
<organism evidence="1">
    <name type="scientific">marine sediment metagenome</name>
    <dbReference type="NCBI Taxonomy" id="412755"/>
    <lineage>
        <taxon>unclassified sequences</taxon>
        <taxon>metagenomes</taxon>
        <taxon>ecological metagenomes</taxon>
    </lineage>
</organism>
<protein>
    <submittedName>
        <fullName evidence="1">Uncharacterized protein</fullName>
    </submittedName>
</protein>
<gene>
    <name evidence="1" type="ORF">S06H3_63842</name>
</gene>
<dbReference type="SUPFAM" id="SSF53448">
    <property type="entry name" value="Nucleotide-diphospho-sugar transferases"/>
    <property type="match status" value="1"/>
</dbReference>
<evidence type="ECO:0000313" key="1">
    <source>
        <dbReference type="EMBL" id="GAI48087.1"/>
    </source>
</evidence>
<dbReference type="AlphaFoldDB" id="X1NVN1"/>
<proteinExistence type="predicted"/>
<feature type="non-terminal residue" evidence="1">
    <location>
        <position position="1"/>
    </location>
</feature>
<dbReference type="EMBL" id="BARV01042457">
    <property type="protein sequence ID" value="GAI48087.1"/>
    <property type="molecule type" value="Genomic_DNA"/>
</dbReference>
<name>X1NVN1_9ZZZZ</name>
<dbReference type="Gene3D" id="3.90.550.10">
    <property type="entry name" value="Spore Coat Polysaccharide Biosynthesis Protein SpsA, Chain A"/>
    <property type="match status" value="1"/>
</dbReference>
<reference evidence="1" key="1">
    <citation type="journal article" date="2014" name="Front. Microbiol.">
        <title>High frequency of phylogenetically diverse reductive dehalogenase-homologous genes in deep subseafloor sedimentary metagenomes.</title>
        <authorList>
            <person name="Kawai M."/>
            <person name="Futagami T."/>
            <person name="Toyoda A."/>
            <person name="Takaki Y."/>
            <person name="Nishi S."/>
            <person name="Hori S."/>
            <person name="Arai W."/>
            <person name="Tsubouchi T."/>
            <person name="Morono Y."/>
            <person name="Uchiyama I."/>
            <person name="Ito T."/>
            <person name="Fujiyama A."/>
            <person name="Inagaki F."/>
            <person name="Takami H."/>
        </authorList>
    </citation>
    <scope>NUCLEOTIDE SEQUENCE</scope>
    <source>
        <strain evidence="1">Expedition CK06-06</strain>
    </source>
</reference>